<name>A0A6J4UB80_9BACT</name>
<keyword evidence="1" id="KW-0808">Transferase</keyword>
<accession>A0A6J4UB80</accession>
<dbReference type="EMBL" id="CADCWI010000031">
    <property type="protein sequence ID" value="CAA9545970.1"/>
    <property type="molecule type" value="Genomic_DNA"/>
</dbReference>
<reference evidence="1" key="1">
    <citation type="submission" date="2020-02" db="EMBL/GenBank/DDBJ databases">
        <authorList>
            <person name="Meier V. D."/>
        </authorList>
    </citation>
    <scope>NUCLEOTIDE SEQUENCE</scope>
    <source>
        <strain evidence="1">AVDCRST_MAG43</strain>
    </source>
</reference>
<dbReference type="InterPro" id="IPR039556">
    <property type="entry name" value="ICL/PEPM"/>
</dbReference>
<dbReference type="Gene3D" id="3.20.20.60">
    <property type="entry name" value="Phosphoenolpyruvate-binding domains"/>
    <property type="match status" value="1"/>
</dbReference>
<dbReference type="SUPFAM" id="SSF51621">
    <property type="entry name" value="Phosphoenolpyruvate/pyruvate domain"/>
    <property type="match status" value="1"/>
</dbReference>
<dbReference type="CDD" id="cd00377">
    <property type="entry name" value="ICL_PEPM"/>
    <property type="match status" value="1"/>
</dbReference>
<dbReference type="PANTHER" id="PTHR42905:SF16">
    <property type="entry name" value="CARBOXYPHOSPHONOENOLPYRUVATE PHOSPHONOMUTASE-LIKE PROTEIN (AFU_ORTHOLOGUE AFUA_5G07230)"/>
    <property type="match status" value="1"/>
</dbReference>
<dbReference type="PANTHER" id="PTHR42905">
    <property type="entry name" value="PHOSPHOENOLPYRUVATE CARBOXYLASE"/>
    <property type="match status" value="1"/>
</dbReference>
<dbReference type="AlphaFoldDB" id="A0A6J4UB80"/>
<dbReference type="EC" id="2.7.8.23" evidence="1"/>
<dbReference type="InterPro" id="IPR015813">
    <property type="entry name" value="Pyrv/PenolPyrv_kinase-like_dom"/>
</dbReference>
<dbReference type="GO" id="GO:0008807">
    <property type="term" value="F:carboxyvinyl-carboxyphosphonate phosphorylmutase activity"/>
    <property type="evidence" value="ECO:0007669"/>
    <property type="project" value="UniProtKB-EC"/>
</dbReference>
<gene>
    <name evidence="1" type="ORF">AVDCRST_MAG43-592</name>
</gene>
<dbReference type="InterPro" id="IPR040442">
    <property type="entry name" value="Pyrv_kinase-like_dom_sf"/>
</dbReference>
<sequence length="256" mass="26732">MNATLSEQAVLLRDLHHGARPLVLPNAWDVASARLVEKAGFPVIATSSGAIASSLGYEDTNSMPVEEAFGAVARIAQNVSIPVTADMEGGYHLSPVEFVTRLLDAGAVGCNIEDTDHDAGSGLLPVEQHADWLRAVKDAAAERGIDIVINARLDAMRQTGDEAALFDEALRRAGRYLEAGADCVFPIKMAAEAQIADFVARVNGPVNILGAAAPPLPRLAQLGVARVSFAGTLMSKTYASMTAALADIARASSASV</sequence>
<evidence type="ECO:0000313" key="1">
    <source>
        <dbReference type="EMBL" id="CAA9545970.1"/>
    </source>
</evidence>
<organism evidence="1">
    <name type="scientific">uncultured Thermomicrobiales bacterium</name>
    <dbReference type="NCBI Taxonomy" id="1645740"/>
    <lineage>
        <taxon>Bacteria</taxon>
        <taxon>Pseudomonadati</taxon>
        <taxon>Thermomicrobiota</taxon>
        <taxon>Thermomicrobia</taxon>
        <taxon>Thermomicrobiales</taxon>
        <taxon>environmental samples</taxon>
    </lineage>
</organism>
<proteinExistence type="predicted"/>
<protein>
    <submittedName>
        <fullName evidence="1">Carboxyvinyl-carboxyphosphonate phosphorylmutase</fullName>
        <ecNumber evidence="1">2.7.8.23</ecNumber>
    </submittedName>
</protein>
<dbReference type="Pfam" id="PF13714">
    <property type="entry name" value="PEP_mutase"/>
    <property type="match status" value="1"/>
</dbReference>